<dbReference type="EMBL" id="BJYV01000004">
    <property type="protein sequence ID" value="GEO20904.1"/>
    <property type="molecule type" value="Genomic_DNA"/>
</dbReference>
<keyword evidence="2" id="KW-1185">Reference proteome</keyword>
<evidence type="ECO:0000313" key="1">
    <source>
        <dbReference type="EMBL" id="GEO20904.1"/>
    </source>
</evidence>
<dbReference type="Proteomes" id="UP000321301">
    <property type="component" value="Unassembled WGS sequence"/>
</dbReference>
<protein>
    <submittedName>
        <fullName evidence="1">Uncharacterized protein</fullName>
    </submittedName>
</protein>
<organism evidence="1 2">
    <name type="scientific">Cyclobacterium qasimii</name>
    <dbReference type="NCBI Taxonomy" id="1350429"/>
    <lineage>
        <taxon>Bacteria</taxon>
        <taxon>Pseudomonadati</taxon>
        <taxon>Bacteroidota</taxon>
        <taxon>Cytophagia</taxon>
        <taxon>Cytophagales</taxon>
        <taxon>Cyclobacteriaceae</taxon>
        <taxon>Cyclobacterium</taxon>
    </lineage>
</organism>
<comment type="caution">
    <text evidence="1">The sequence shown here is derived from an EMBL/GenBank/DDBJ whole genome shotgun (WGS) entry which is preliminary data.</text>
</comment>
<name>A0A512C9N4_9BACT</name>
<dbReference type="AlphaFoldDB" id="A0A512C9N4"/>
<accession>A0A512C9N4</accession>
<proteinExistence type="predicted"/>
<evidence type="ECO:0000313" key="2">
    <source>
        <dbReference type="Proteomes" id="UP000321301"/>
    </source>
</evidence>
<reference evidence="1 2" key="1">
    <citation type="submission" date="2019-07" db="EMBL/GenBank/DDBJ databases">
        <title>Whole genome shotgun sequence of Cyclobacterium qasimii NBRC 106168.</title>
        <authorList>
            <person name="Hosoyama A."/>
            <person name="Uohara A."/>
            <person name="Ohji S."/>
            <person name="Ichikawa N."/>
        </authorList>
    </citation>
    <scope>NUCLEOTIDE SEQUENCE [LARGE SCALE GENOMIC DNA]</scope>
    <source>
        <strain evidence="1 2">NBRC 106168</strain>
    </source>
</reference>
<gene>
    <name evidence="1" type="ORF">CQA01_14380</name>
</gene>
<sequence length="117" mass="12923">MRVNKLSQLNISAGNKFSKFVIPKAFKSLWVLSAITIVSGFDRNIAAMNPPINIPVTNIKFQASSFQLYWKKGILAGTQTAQICLKEDEMPKDLFPNNKSMGTVRPIIGPAIYHGQG</sequence>